<evidence type="ECO:0000256" key="5">
    <source>
        <dbReference type="SAM" id="Coils"/>
    </source>
</evidence>
<accession>A0A1R2B8F1</accession>
<evidence type="ECO:0000313" key="6">
    <source>
        <dbReference type="EMBL" id="OMJ73059.1"/>
    </source>
</evidence>
<evidence type="ECO:0000256" key="1">
    <source>
        <dbReference type="ARBA" id="ARBA00004114"/>
    </source>
</evidence>
<feature type="coiled-coil region" evidence="5">
    <location>
        <begin position="397"/>
        <end position="452"/>
    </location>
</feature>
<evidence type="ECO:0000256" key="4">
    <source>
        <dbReference type="ARBA" id="ARBA00038123"/>
    </source>
</evidence>
<evidence type="ECO:0000313" key="7">
    <source>
        <dbReference type="Proteomes" id="UP000187209"/>
    </source>
</evidence>
<feature type="coiled-coil region" evidence="5">
    <location>
        <begin position="488"/>
        <end position="543"/>
    </location>
</feature>
<organism evidence="6 7">
    <name type="scientific">Stentor coeruleus</name>
    <dbReference type="NCBI Taxonomy" id="5963"/>
    <lineage>
        <taxon>Eukaryota</taxon>
        <taxon>Sar</taxon>
        <taxon>Alveolata</taxon>
        <taxon>Ciliophora</taxon>
        <taxon>Postciliodesmatophora</taxon>
        <taxon>Heterotrichea</taxon>
        <taxon>Heterotrichida</taxon>
        <taxon>Stentoridae</taxon>
        <taxon>Stentor</taxon>
    </lineage>
</organism>
<keyword evidence="2" id="KW-0963">Cytoplasm</keyword>
<dbReference type="InterPro" id="IPR051877">
    <property type="entry name" value="Centriole_BasalBody_StrucProt"/>
</dbReference>
<keyword evidence="7" id="KW-1185">Reference proteome</keyword>
<protein>
    <submittedName>
        <fullName evidence="6">Uncharacterized protein</fullName>
    </submittedName>
</protein>
<sequence>MDGVAERRFQTLKKRLDSLHYCETLGFESAPLVEKLLNDLLKTTEDQQQLKALNSEANIKIKSLNDSLIPLQNEVASLMKKNNELHLHLMTTKEDIDSKDTFWRASIRKLEVENSDLNFLIRKSKDDFSKIESQNSELRLRLDGLMTKTYTTQKPISDGKDVYLGKVQAYHMPKGLRNCAFEGFTKPDTVWANELRAADERTKKILEELEDCAKEKSTFEDEVRRLKVLLENRNSEITRLTSMIGTEFKPELITNKYKENLNNANIEQLNDRIDLLNSENIKLEGDLAQARIWQERFYEIEKENLFIVESMAELRNQNQNLQLKIGMVKKGGKGFASTGENEKLKSLITELQNKNKALEKDLQRAIEECSRNDMYKNAYNSDKLSYTEAITKIDNERSQLNEKVIELEGILSQAKSDQTGAEEKEKMYQGQIENLKREIEAIQQSYSKINKDSLNTREETYQLRSRISTLESQANIMKAELESVNFEAERQKRLKKNSDDSLEDTKKELLRIRTETDSLNIQKQKLQVLLDSSQKETKLLKDENSHLIKLREKDKQALIECDDRIRDLNNQLSASMHSNRILQKEHQNLLDELSEKLEEQRKITMTKSSYEQELAELRPIKLKYQQIVEESSTLRKSFLNKDTAQTKMQWQIDKLEDSVRSKDFTISEQERTIEKLKEEFSNI</sequence>
<evidence type="ECO:0000256" key="2">
    <source>
        <dbReference type="ARBA" id="ARBA00022490"/>
    </source>
</evidence>
<dbReference type="OrthoDB" id="10254663at2759"/>
<name>A0A1R2B8F1_9CILI</name>
<feature type="coiled-coil region" evidence="5">
    <location>
        <begin position="341"/>
        <end position="368"/>
    </location>
</feature>
<keyword evidence="3" id="KW-0206">Cytoskeleton</keyword>
<evidence type="ECO:0000256" key="3">
    <source>
        <dbReference type="ARBA" id="ARBA00023212"/>
    </source>
</evidence>
<proteinExistence type="inferred from homology"/>
<dbReference type="PANTHER" id="PTHR20544">
    <property type="entry name" value="CENTROSOMAL PROTEIN CEP135"/>
    <property type="match status" value="1"/>
</dbReference>
<dbReference type="EMBL" id="MPUH01000850">
    <property type="protein sequence ID" value="OMJ73059.1"/>
    <property type="molecule type" value="Genomic_DNA"/>
</dbReference>
<dbReference type="GO" id="GO:0005814">
    <property type="term" value="C:centriole"/>
    <property type="evidence" value="ECO:0007669"/>
    <property type="project" value="UniProtKB-SubCell"/>
</dbReference>
<keyword evidence="5" id="KW-0175">Coiled coil</keyword>
<dbReference type="Proteomes" id="UP000187209">
    <property type="component" value="Unassembled WGS sequence"/>
</dbReference>
<comment type="caution">
    <text evidence="6">The sequence shown here is derived from an EMBL/GenBank/DDBJ whole genome shotgun (WGS) entry which is preliminary data.</text>
</comment>
<comment type="similarity">
    <text evidence="4">Belongs to the CEP135/TSGA10 family.</text>
</comment>
<reference evidence="6 7" key="1">
    <citation type="submission" date="2016-11" db="EMBL/GenBank/DDBJ databases">
        <title>The macronuclear genome of Stentor coeruleus: a giant cell with tiny introns.</title>
        <authorList>
            <person name="Slabodnick M."/>
            <person name="Ruby J.G."/>
            <person name="Reiff S.B."/>
            <person name="Swart E.C."/>
            <person name="Gosai S."/>
            <person name="Prabakaran S."/>
            <person name="Witkowska E."/>
            <person name="Larue G.E."/>
            <person name="Fisher S."/>
            <person name="Freeman R.M."/>
            <person name="Gunawardena J."/>
            <person name="Chu W."/>
            <person name="Stover N.A."/>
            <person name="Gregory B.D."/>
            <person name="Nowacki M."/>
            <person name="Derisi J."/>
            <person name="Roy S.W."/>
            <person name="Marshall W.F."/>
            <person name="Sood P."/>
        </authorList>
    </citation>
    <scope>NUCLEOTIDE SEQUENCE [LARGE SCALE GENOMIC DNA]</scope>
    <source>
        <strain evidence="6">WM001</strain>
    </source>
</reference>
<gene>
    <name evidence="6" type="ORF">SteCoe_28336</name>
</gene>
<dbReference type="PANTHER" id="PTHR20544:SF0">
    <property type="entry name" value="NUCLEOPROTEIN TPR_MLP1 DOMAIN-CONTAINING PROTEIN"/>
    <property type="match status" value="1"/>
</dbReference>
<comment type="subcellular location">
    <subcellularLocation>
        <location evidence="1">Cytoplasm</location>
        <location evidence="1">Cytoskeleton</location>
        <location evidence="1">Microtubule organizing center</location>
        <location evidence="1">Centrosome</location>
        <location evidence="1">Centriole</location>
    </subcellularLocation>
</comment>
<dbReference type="AlphaFoldDB" id="A0A1R2B8F1"/>